<reference evidence="1" key="2">
    <citation type="journal article" date="2015" name="Data Brief">
        <title>Shoot transcriptome of the giant reed, Arundo donax.</title>
        <authorList>
            <person name="Barrero R.A."/>
            <person name="Guerrero F.D."/>
            <person name="Moolhuijzen P."/>
            <person name="Goolsby J.A."/>
            <person name="Tidwell J."/>
            <person name="Bellgard S.E."/>
            <person name="Bellgard M.I."/>
        </authorList>
    </citation>
    <scope>NUCLEOTIDE SEQUENCE</scope>
    <source>
        <tissue evidence="1">Shoot tissue taken approximately 20 cm above the soil surface</tissue>
    </source>
</reference>
<evidence type="ECO:0000313" key="1">
    <source>
        <dbReference type="EMBL" id="JAD79961.1"/>
    </source>
</evidence>
<name>A0A0A9CWI9_ARUDO</name>
<sequence>MVDGSWLFHRAHAAPPNNHKNLDFLCYKKSVSITKIKSKLEVVKAS</sequence>
<dbReference type="EMBL" id="GBRH01217934">
    <property type="protein sequence ID" value="JAD79961.1"/>
    <property type="molecule type" value="Transcribed_RNA"/>
</dbReference>
<protein>
    <submittedName>
        <fullName evidence="1">Uncharacterized protein</fullName>
    </submittedName>
</protein>
<proteinExistence type="predicted"/>
<organism evidence="1">
    <name type="scientific">Arundo donax</name>
    <name type="common">Giant reed</name>
    <name type="synonym">Donax arundinaceus</name>
    <dbReference type="NCBI Taxonomy" id="35708"/>
    <lineage>
        <taxon>Eukaryota</taxon>
        <taxon>Viridiplantae</taxon>
        <taxon>Streptophyta</taxon>
        <taxon>Embryophyta</taxon>
        <taxon>Tracheophyta</taxon>
        <taxon>Spermatophyta</taxon>
        <taxon>Magnoliopsida</taxon>
        <taxon>Liliopsida</taxon>
        <taxon>Poales</taxon>
        <taxon>Poaceae</taxon>
        <taxon>PACMAD clade</taxon>
        <taxon>Arundinoideae</taxon>
        <taxon>Arundineae</taxon>
        <taxon>Arundo</taxon>
    </lineage>
</organism>
<reference evidence="1" key="1">
    <citation type="submission" date="2014-09" db="EMBL/GenBank/DDBJ databases">
        <authorList>
            <person name="Magalhaes I.L.F."/>
            <person name="Oliveira U."/>
            <person name="Santos F.R."/>
            <person name="Vidigal T.H.D.A."/>
            <person name="Brescovit A.D."/>
            <person name="Santos A.J."/>
        </authorList>
    </citation>
    <scope>NUCLEOTIDE SEQUENCE</scope>
    <source>
        <tissue evidence="1">Shoot tissue taken approximately 20 cm above the soil surface</tissue>
    </source>
</reference>
<accession>A0A0A9CWI9</accession>
<dbReference type="AlphaFoldDB" id="A0A0A9CWI9"/>